<feature type="domain" description="SPOR" evidence="3">
    <location>
        <begin position="149"/>
        <end position="220"/>
    </location>
</feature>
<feature type="compositionally biased region" description="Low complexity" evidence="1">
    <location>
        <begin position="46"/>
        <end position="67"/>
    </location>
</feature>
<feature type="compositionally biased region" description="Polar residues" evidence="1">
    <location>
        <begin position="139"/>
        <end position="150"/>
    </location>
</feature>
<evidence type="ECO:0000256" key="1">
    <source>
        <dbReference type="SAM" id="MobiDB-lite"/>
    </source>
</evidence>
<dbReference type="AlphaFoldDB" id="A0A4T0UTH8"/>
<dbReference type="EMBL" id="STGJ01000009">
    <property type="protein sequence ID" value="TIC82299.1"/>
    <property type="molecule type" value="Genomic_DNA"/>
</dbReference>
<evidence type="ECO:0000259" key="3">
    <source>
        <dbReference type="PROSITE" id="PS51724"/>
    </source>
</evidence>
<dbReference type="RefSeq" id="WP_136553232.1">
    <property type="nucleotide sequence ID" value="NZ_STGJ01000009.1"/>
</dbReference>
<dbReference type="InterPro" id="IPR036680">
    <property type="entry name" value="SPOR-like_sf"/>
</dbReference>
<feature type="compositionally biased region" description="Low complexity" evidence="1">
    <location>
        <begin position="101"/>
        <end position="130"/>
    </location>
</feature>
<feature type="chain" id="PRO_5020424584" evidence="2">
    <location>
        <begin position="18"/>
        <end position="220"/>
    </location>
</feature>
<dbReference type="OrthoDB" id="9181370at2"/>
<gene>
    <name evidence="4" type="ORF">E5K04_09070</name>
</gene>
<evidence type="ECO:0000256" key="2">
    <source>
        <dbReference type="SAM" id="SignalP"/>
    </source>
</evidence>
<name>A0A4T0UTH8_9NEIS</name>
<keyword evidence="2" id="KW-0732">Signal</keyword>
<evidence type="ECO:0000313" key="5">
    <source>
        <dbReference type="Proteomes" id="UP000308891"/>
    </source>
</evidence>
<dbReference type="Proteomes" id="UP000308891">
    <property type="component" value="Unassembled WGS sequence"/>
</dbReference>
<dbReference type="Gene3D" id="3.30.70.1070">
    <property type="entry name" value="Sporulation related repeat"/>
    <property type="match status" value="1"/>
</dbReference>
<sequence>MKKRIAIAAALALAALASIPLLERKPAAPGEEQAASGRLSGPLPVASEPLPAPELSASAPLVASAPSPGLPVGPATESTPGLASTPPLMVEAVVPQAKAVTSRATETPAPAATPRAVAASTAPQPAKAATVPPRADASLQGQPAASRPQGSSFGYSVQLGLFSNIGNAEKLVDELKAKGIAAKTETRIQLGPFTTRTEAEDAMARLRALGYTPLLIPLGQ</sequence>
<keyword evidence="5" id="KW-1185">Reference proteome</keyword>
<dbReference type="Pfam" id="PF05036">
    <property type="entry name" value="SPOR"/>
    <property type="match status" value="1"/>
</dbReference>
<dbReference type="PROSITE" id="PS51724">
    <property type="entry name" value="SPOR"/>
    <property type="match status" value="1"/>
</dbReference>
<reference evidence="4 5" key="1">
    <citation type="submission" date="2019-04" db="EMBL/GenBank/DDBJ databases">
        <title>Crenobacter sp. nov.</title>
        <authorList>
            <person name="Shi S."/>
        </authorList>
    </citation>
    <scope>NUCLEOTIDE SEQUENCE [LARGE SCALE GENOMIC DNA]</scope>
    <source>
        <strain evidence="4 5">GY 70310</strain>
    </source>
</reference>
<protein>
    <submittedName>
        <fullName evidence="4">SPOR domain-containing protein</fullName>
    </submittedName>
</protein>
<dbReference type="GO" id="GO:0042834">
    <property type="term" value="F:peptidoglycan binding"/>
    <property type="evidence" value="ECO:0007669"/>
    <property type="project" value="InterPro"/>
</dbReference>
<accession>A0A4T0UTH8</accession>
<comment type="caution">
    <text evidence="4">The sequence shown here is derived from an EMBL/GenBank/DDBJ whole genome shotgun (WGS) entry which is preliminary data.</text>
</comment>
<dbReference type="SUPFAM" id="SSF110997">
    <property type="entry name" value="Sporulation related repeat"/>
    <property type="match status" value="1"/>
</dbReference>
<proteinExistence type="predicted"/>
<organism evidence="4 5">
    <name type="scientific">Crenobacter intestini</name>
    <dbReference type="NCBI Taxonomy" id="2563443"/>
    <lineage>
        <taxon>Bacteria</taxon>
        <taxon>Pseudomonadati</taxon>
        <taxon>Pseudomonadota</taxon>
        <taxon>Betaproteobacteria</taxon>
        <taxon>Neisseriales</taxon>
        <taxon>Neisseriaceae</taxon>
        <taxon>Crenobacter</taxon>
    </lineage>
</organism>
<dbReference type="InterPro" id="IPR007730">
    <property type="entry name" value="SPOR-like_dom"/>
</dbReference>
<evidence type="ECO:0000313" key="4">
    <source>
        <dbReference type="EMBL" id="TIC82299.1"/>
    </source>
</evidence>
<feature type="region of interest" description="Disordered" evidence="1">
    <location>
        <begin position="27"/>
        <end position="84"/>
    </location>
</feature>
<feature type="signal peptide" evidence="2">
    <location>
        <begin position="1"/>
        <end position="17"/>
    </location>
</feature>
<feature type="region of interest" description="Disordered" evidence="1">
    <location>
        <begin position="101"/>
        <end position="150"/>
    </location>
</feature>